<dbReference type="EMBL" id="LR031878">
    <property type="protein sequence ID" value="VDD49337.1"/>
    <property type="molecule type" value="Genomic_DNA"/>
</dbReference>
<gene>
    <name evidence="2" type="ORF">BOLC1T01726H</name>
</gene>
<accession>A0A3P6EW67</accession>
<evidence type="ECO:0000256" key="1">
    <source>
        <dbReference type="SAM" id="MobiDB-lite"/>
    </source>
</evidence>
<proteinExistence type="predicted"/>
<feature type="region of interest" description="Disordered" evidence="1">
    <location>
        <begin position="85"/>
        <end position="118"/>
    </location>
</feature>
<feature type="compositionally biased region" description="Polar residues" evidence="1">
    <location>
        <begin position="108"/>
        <end position="118"/>
    </location>
</feature>
<organism evidence="2">
    <name type="scientific">Brassica oleracea</name>
    <name type="common">Wild cabbage</name>
    <dbReference type="NCBI Taxonomy" id="3712"/>
    <lineage>
        <taxon>Eukaryota</taxon>
        <taxon>Viridiplantae</taxon>
        <taxon>Streptophyta</taxon>
        <taxon>Embryophyta</taxon>
        <taxon>Tracheophyta</taxon>
        <taxon>Spermatophyta</taxon>
        <taxon>Magnoliopsida</taxon>
        <taxon>eudicotyledons</taxon>
        <taxon>Gunneridae</taxon>
        <taxon>Pentapetalae</taxon>
        <taxon>rosids</taxon>
        <taxon>malvids</taxon>
        <taxon>Brassicales</taxon>
        <taxon>Brassicaceae</taxon>
        <taxon>Brassiceae</taxon>
        <taxon>Brassica</taxon>
    </lineage>
</organism>
<dbReference type="AlphaFoldDB" id="A0A3P6EW67"/>
<sequence>MSSSRSHLDHRPPGFGVPPSVFETREGLLKKLEMLVFSGSNPFGWIAQVERYFCFGQFHGLERAFCKSVSLAAQKDGGVSRGLFSQGSKGTGFGSQSGYKGAPPVANRQATASHFDSD</sequence>
<name>A0A3P6EW67_BRAOL</name>
<protein>
    <submittedName>
        <fullName evidence="2">Uncharacterized protein</fullName>
    </submittedName>
</protein>
<evidence type="ECO:0000313" key="2">
    <source>
        <dbReference type="EMBL" id="VDD49337.1"/>
    </source>
</evidence>
<reference evidence="2" key="1">
    <citation type="submission" date="2018-11" db="EMBL/GenBank/DDBJ databases">
        <authorList>
            <consortium name="Genoscope - CEA"/>
            <person name="William W."/>
        </authorList>
    </citation>
    <scope>NUCLEOTIDE SEQUENCE</scope>
</reference>